<protein>
    <recommendedName>
        <fullName evidence="3">ParB-like N-terminal domain-containing protein</fullName>
    </recommendedName>
</protein>
<dbReference type="InterPro" id="IPR036086">
    <property type="entry name" value="ParB/Sulfiredoxin_sf"/>
</dbReference>
<dbReference type="GO" id="GO:0007059">
    <property type="term" value="P:chromosome segregation"/>
    <property type="evidence" value="ECO:0007669"/>
    <property type="project" value="TreeGrafter"/>
</dbReference>
<accession>A0A7I9VJQ1</accession>
<organism evidence="4 5">
    <name type="scientific">Anaeromyxobacter diazotrophicus</name>
    <dbReference type="NCBI Taxonomy" id="2590199"/>
    <lineage>
        <taxon>Bacteria</taxon>
        <taxon>Pseudomonadati</taxon>
        <taxon>Myxococcota</taxon>
        <taxon>Myxococcia</taxon>
        <taxon>Myxococcales</taxon>
        <taxon>Cystobacterineae</taxon>
        <taxon>Anaeromyxobacteraceae</taxon>
        <taxon>Anaeromyxobacter</taxon>
    </lineage>
</organism>
<name>A0A7I9VJQ1_9BACT</name>
<dbReference type="Pfam" id="PF02195">
    <property type="entry name" value="ParB_N"/>
    <property type="match status" value="1"/>
</dbReference>
<dbReference type="Gene3D" id="1.10.10.2830">
    <property type="match status" value="1"/>
</dbReference>
<dbReference type="PANTHER" id="PTHR33375:SF1">
    <property type="entry name" value="CHROMOSOME-PARTITIONING PROTEIN PARB-RELATED"/>
    <property type="match status" value="1"/>
</dbReference>
<dbReference type="SUPFAM" id="SSF110849">
    <property type="entry name" value="ParB/Sulfiredoxin"/>
    <property type="match status" value="1"/>
</dbReference>
<comment type="caution">
    <text evidence="4">The sequence shown here is derived from an EMBL/GenBank/DDBJ whole genome shotgun (WGS) entry which is preliminary data.</text>
</comment>
<dbReference type="InterPro" id="IPR003115">
    <property type="entry name" value="ParB_N"/>
</dbReference>
<evidence type="ECO:0000256" key="2">
    <source>
        <dbReference type="SAM" id="MobiDB-lite"/>
    </source>
</evidence>
<dbReference type="GO" id="GO:0003677">
    <property type="term" value="F:DNA binding"/>
    <property type="evidence" value="ECO:0007669"/>
    <property type="project" value="InterPro"/>
</dbReference>
<evidence type="ECO:0000313" key="4">
    <source>
        <dbReference type="EMBL" id="GEJ56634.1"/>
    </source>
</evidence>
<dbReference type="NCBIfam" id="TIGR00180">
    <property type="entry name" value="parB_part"/>
    <property type="match status" value="1"/>
</dbReference>
<dbReference type="EMBL" id="BJTG01000003">
    <property type="protein sequence ID" value="GEJ56634.1"/>
    <property type="molecule type" value="Genomic_DNA"/>
</dbReference>
<keyword evidence="5" id="KW-1185">Reference proteome</keyword>
<dbReference type="SUPFAM" id="SSF109709">
    <property type="entry name" value="KorB DNA-binding domain-like"/>
    <property type="match status" value="1"/>
</dbReference>
<dbReference type="InterPro" id="IPR004437">
    <property type="entry name" value="ParB/RepB/Spo0J"/>
</dbReference>
<reference evidence="5" key="1">
    <citation type="journal article" date="2020" name="Appl. Environ. Microbiol.">
        <title>Diazotrophic Anaeromyxobacter Isolates from Soils.</title>
        <authorList>
            <person name="Masuda Y."/>
            <person name="Yamanaka H."/>
            <person name="Xu Z.X."/>
            <person name="Shiratori Y."/>
            <person name="Aono T."/>
            <person name="Amachi S."/>
            <person name="Senoo K."/>
            <person name="Itoh H."/>
        </authorList>
    </citation>
    <scope>NUCLEOTIDE SEQUENCE [LARGE SCALE GENOMIC DNA]</scope>
    <source>
        <strain evidence="5">R267</strain>
    </source>
</reference>
<gene>
    <name evidence="4" type="ORF">AMYX_13750</name>
</gene>
<dbReference type="Proteomes" id="UP000503640">
    <property type="component" value="Unassembled WGS sequence"/>
</dbReference>
<dbReference type="GO" id="GO:0045881">
    <property type="term" value="P:positive regulation of sporulation resulting in formation of a cellular spore"/>
    <property type="evidence" value="ECO:0007669"/>
    <property type="project" value="TreeGrafter"/>
</dbReference>
<feature type="region of interest" description="Disordered" evidence="2">
    <location>
        <begin position="391"/>
        <end position="426"/>
    </location>
</feature>
<feature type="compositionally biased region" description="Acidic residues" evidence="2">
    <location>
        <begin position="400"/>
        <end position="410"/>
    </location>
</feature>
<dbReference type="AlphaFoldDB" id="A0A7I9VJQ1"/>
<feature type="domain" description="ParB-like N-terminal" evidence="3">
    <location>
        <begin position="25"/>
        <end position="111"/>
    </location>
</feature>
<dbReference type="PANTHER" id="PTHR33375">
    <property type="entry name" value="CHROMOSOME-PARTITIONING PROTEIN PARB-RELATED"/>
    <property type="match status" value="1"/>
</dbReference>
<dbReference type="InterPro" id="IPR050336">
    <property type="entry name" value="Chromosome_partition/occlusion"/>
</dbReference>
<sequence length="575" mass="62807">MPATVKRGAARAAKRRPATKPLIVAMLDVAAIEPSPENRQADIDLAPLAESVRTFGIQMPIKVRPKGDRFEIVFGERRWRAARQVGLDQIPATVEDLTDAEAQARRVLENTQRQDPHALEEAEAYERLLAIRDKKGNALHTVDSIAQVAGRSPAHVYHRLKLTALAPELRKAFYAGELSVTGAFLIARGIPTALQAEAWERMNRYAEEEAYDEELDDEGHLNADGISAVIERDYACRMDTAPFPTDDPKLVPSAGACTKCSKRSANQPKLFPEPDRKDVCTDVACWRVKVGAFIDRERREVFAAGGNVLVEEESRRIFNSGSTLPWNSPWIVLDAPCSKHPERRSWRELLGDLCPPQTLAFTSHGKPVRLANRAEALDALEKNGIELGALRTANTSTTEDGVDSGEDSLGTDELPGESHSMQHRDPADARFAADVARLTRQRILAAVVAAAEAAAPDDDRLMKLVYETFLHGGYHNAVIDTVKRRLGKVPKGEQPTAVLAQLADRLTGGALRALVLELSLSRGGYFVMAGETLPRDLAHAVALYGVDAASTEKAVAEELATKRAARRAKSEPAVA</sequence>
<dbReference type="SMART" id="SM00470">
    <property type="entry name" value="ParB"/>
    <property type="match status" value="1"/>
</dbReference>
<comment type="similarity">
    <text evidence="1">Belongs to the ParB family.</text>
</comment>
<evidence type="ECO:0000313" key="5">
    <source>
        <dbReference type="Proteomes" id="UP000503640"/>
    </source>
</evidence>
<proteinExistence type="inferred from homology"/>
<evidence type="ECO:0000259" key="3">
    <source>
        <dbReference type="SMART" id="SM00470"/>
    </source>
</evidence>
<dbReference type="GO" id="GO:0005694">
    <property type="term" value="C:chromosome"/>
    <property type="evidence" value="ECO:0007669"/>
    <property type="project" value="TreeGrafter"/>
</dbReference>
<evidence type="ECO:0000256" key="1">
    <source>
        <dbReference type="ARBA" id="ARBA00006295"/>
    </source>
</evidence>
<dbReference type="Gene3D" id="3.90.1530.30">
    <property type="match status" value="1"/>
</dbReference>